<feature type="domain" description="3-deoxy-D-manno-octulosonic-acid transferase N-terminal" evidence="13">
    <location>
        <begin position="34"/>
        <end position="210"/>
    </location>
</feature>
<gene>
    <name evidence="14" type="ordered locus">M5M_11185</name>
</gene>
<dbReference type="GO" id="GO:0009244">
    <property type="term" value="P:lipopolysaccharide core region biosynthetic process"/>
    <property type="evidence" value="ECO:0007669"/>
    <property type="project" value="UniProtKB-UniRule"/>
</dbReference>
<keyword evidence="6 12" id="KW-0808">Transferase</keyword>
<dbReference type="PANTHER" id="PTHR42755:SF1">
    <property type="entry name" value="3-DEOXY-D-MANNO-OCTULOSONIC ACID TRANSFERASE, MITOCHONDRIAL-RELATED"/>
    <property type="match status" value="1"/>
</dbReference>
<feature type="site" description="Transition state stabilizer" evidence="11">
    <location>
        <position position="208"/>
    </location>
</feature>
<dbReference type="Pfam" id="PF04413">
    <property type="entry name" value="Glycos_transf_N"/>
    <property type="match status" value="1"/>
</dbReference>
<evidence type="ECO:0000256" key="3">
    <source>
        <dbReference type="ARBA" id="ARBA00006380"/>
    </source>
</evidence>
<feature type="active site" description="Proton acceptor" evidence="10">
    <location>
        <position position="60"/>
    </location>
</feature>
<dbReference type="GO" id="GO:0043842">
    <property type="term" value="F:Kdo transferase activity"/>
    <property type="evidence" value="ECO:0007669"/>
    <property type="project" value="UniProtKB-EC"/>
</dbReference>
<evidence type="ECO:0000256" key="10">
    <source>
        <dbReference type="PIRSR" id="PIRSR639901-1"/>
    </source>
</evidence>
<dbReference type="InterPro" id="IPR039901">
    <property type="entry name" value="Kdotransferase"/>
</dbReference>
<evidence type="ECO:0000256" key="11">
    <source>
        <dbReference type="PIRSR" id="PIRSR639901-2"/>
    </source>
</evidence>
<keyword evidence="7" id="KW-0735">Signal-anchor</keyword>
<dbReference type="STRING" id="1117647.M5M_11185"/>
<evidence type="ECO:0000313" key="15">
    <source>
        <dbReference type="Proteomes" id="UP000000466"/>
    </source>
</evidence>
<evidence type="ECO:0000259" key="13">
    <source>
        <dbReference type="Pfam" id="PF04413"/>
    </source>
</evidence>
<dbReference type="GO" id="GO:0005886">
    <property type="term" value="C:plasma membrane"/>
    <property type="evidence" value="ECO:0007669"/>
    <property type="project" value="UniProtKB-SubCell"/>
</dbReference>
<dbReference type="OrthoDB" id="9789797at2"/>
<dbReference type="HOGENOM" id="CLU_036146_2_0_6"/>
<dbReference type="RefSeq" id="WP_015047578.1">
    <property type="nucleotide sequence ID" value="NC_018868.3"/>
</dbReference>
<evidence type="ECO:0000256" key="1">
    <source>
        <dbReference type="ARBA" id="ARBA00004388"/>
    </source>
</evidence>
<evidence type="ECO:0000256" key="7">
    <source>
        <dbReference type="ARBA" id="ARBA00022968"/>
    </source>
</evidence>
<name>K4KJT3_SIMAS</name>
<dbReference type="EMBL" id="CP003746">
    <property type="protein sequence ID" value="AFU99414.1"/>
    <property type="molecule type" value="Genomic_DNA"/>
</dbReference>
<comment type="function">
    <text evidence="12">Involved in lipopolysaccharide (LPS) biosynthesis. Catalyzes the transfer of 3-deoxy-D-manno-octulosonate (Kdo) residue(s) from CMP-Kdo to lipid IV(A), the tetraacyldisaccharide-1,4'-bisphosphate precursor of lipid A.</text>
</comment>
<dbReference type="UniPathway" id="UPA00958"/>
<proteinExistence type="inferred from homology"/>
<evidence type="ECO:0000256" key="5">
    <source>
        <dbReference type="ARBA" id="ARBA00019077"/>
    </source>
</evidence>
<dbReference type="Gene3D" id="3.40.50.2000">
    <property type="entry name" value="Glycogen Phosphorylase B"/>
    <property type="match status" value="1"/>
</dbReference>
<dbReference type="SUPFAM" id="SSF53756">
    <property type="entry name" value="UDP-Glycosyltransferase/glycogen phosphorylase"/>
    <property type="match status" value="1"/>
</dbReference>
<comment type="catalytic activity">
    <reaction evidence="9 12">
        <text>lipid IVA (E. coli) + CMP-3-deoxy-beta-D-manno-octulosonate = alpha-Kdo-(2-&gt;6)-lipid IVA (E. coli) + CMP + H(+)</text>
        <dbReference type="Rhea" id="RHEA:28066"/>
        <dbReference type="ChEBI" id="CHEBI:15378"/>
        <dbReference type="ChEBI" id="CHEBI:58603"/>
        <dbReference type="ChEBI" id="CHEBI:60364"/>
        <dbReference type="ChEBI" id="CHEBI:60377"/>
        <dbReference type="ChEBI" id="CHEBI:85987"/>
        <dbReference type="EC" id="2.4.99.12"/>
    </reaction>
</comment>
<dbReference type="FunFam" id="3.40.50.2000:FF:000032">
    <property type="entry name" value="3-deoxy-D-manno-octulosonic acid transferase"/>
    <property type="match status" value="1"/>
</dbReference>
<evidence type="ECO:0000256" key="12">
    <source>
        <dbReference type="RuleBase" id="RU365103"/>
    </source>
</evidence>
<evidence type="ECO:0000256" key="4">
    <source>
        <dbReference type="ARBA" id="ARBA00012621"/>
    </source>
</evidence>
<sequence length="421" mass="46444">MARLLYTLTLYLALPFIALRLLWRARKAPAYARRWSERFAAGGALPTEPCIWVHAVSVGETLAALDMIRRLQAEYPDKPLLVTTTTPTGSERVRAALGDSVHHVYLPYDLPDHWWRFFRRLRPRVLIVMETELWPNLVAAASRRHIPVLLANARLSARSARGYARFSALTRPMLQRLACVAAQQQADADRFVALGLPASRLRVTGSIKFDLHLPEALRAQAQALHQAWVPADGKLWLAASTHEGEDAICLAAHRLASGQIPGLRLLLVPRHPERFGKVTSLAAEQGFRTVRRSEYGGGDFEVMVGDTMGELLAFYGACDFAFVGGSLVPRGGHNMIEPAAWARPVISGPHLFNFSEVARLLEQAQALTLAENSEQLAEVLVSWCEQPALAMQKGQAALQVADANRGALDRLLAEIKRLLAG</sequence>
<dbReference type="FunFam" id="3.40.50.11720:FF:000001">
    <property type="entry name" value="3-deoxy-D-manno-octulosonic acid transferase"/>
    <property type="match status" value="1"/>
</dbReference>
<evidence type="ECO:0000256" key="2">
    <source>
        <dbReference type="ARBA" id="ARBA00004713"/>
    </source>
</evidence>
<organism evidence="14 15">
    <name type="scientific">Simiduia agarivorans (strain DSM 21679 / JCM 13881 / BCRC 17597 / SA1)</name>
    <dbReference type="NCBI Taxonomy" id="1117647"/>
    <lineage>
        <taxon>Bacteria</taxon>
        <taxon>Pseudomonadati</taxon>
        <taxon>Pseudomonadota</taxon>
        <taxon>Gammaproteobacteria</taxon>
        <taxon>Cellvibrionales</taxon>
        <taxon>Cellvibrionaceae</taxon>
        <taxon>Simiduia</taxon>
    </lineage>
</organism>
<reference evidence="14 15" key="1">
    <citation type="journal article" date="2013" name="Genome Announc.">
        <title>Complete genome sequence of Simiduia agarivorans SA1(T), a marine bacterium able to degrade a variety of polysaccharides.</title>
        <authorList>
            <person name="Lin S.Y."/>
            <person name="Shieh W.Y."/>
            <person name="Chen J.S."/>
            <person name="Tang S.L."/>
        </authorList>
    </citation>
    <scope>NUCLEOTIDE SEQUENCE [LARGE SCALE GENOMIC DNA]</scope>
    <source>
        <strain evidence="15">DSM 21679 / JCM 13881 / BCRC 17597 / SA1</strain>
    </source>
</reference>
<evidence type="ECO:0000256" key="8">
    <source>
        <dbReference type="ARBA" id="ARBA00031445"/>
    </source>
</evidence>
<comment type="subcellular location">
    <subcellularLocation>
        <location evidence="1">Cell inner membrane</location>
        <topology evidence="1">Single-pass membrane protein</topology>
        <orientation evidence="1">Cytoplasmic side</orientation>
    </subcellularLocation>
    <subcellularLocation>
        <location evidence="12">Cell membrane</location>
    </subcellularLocation>
</comment>
<keyword evidence="12" id="KW-0448">Lipopolysaccharide biosynthesis</keyword>
<dbReference type="InterPro" id="IPR038107">
    <property type="entry name" value="Glycos_transf_N_sf"/>
</dbReference>
<dbReference type="eggNOG" id="COG1519">
    <property type="taxonomic scope" value="Bacteria"/>
</dbReference>
<keyword evidence="15" id="KW-1185">Reference proteome</keyword>
<accession>K4KJT3</accession>
<dbReference type="InterPro" id="IPR007507">
    <property type="entry name" value="Glycos_transf_N"/>
</dbReference>
<feature type="site" description="Transition state stabilizer" evidence="11">
    <location>
        <position position="130"/>
    </location>
</feature>
<keyword evidence="12" id="KW-1003">Cell membrane</keyword>
<evidence type="ECO:0000256" key="9">
    <source>
        <dbReference type="ARBA" id="ARBA00049183"/>
    </source>
</evidence>
<comment type="pathway">
    <text evidence="2 12">Bacterial outer membrane biogenesis; LPS core biosynthesis.</text>
</comment>
<dbReference type="AlphaFoldDB" id="K4KJT3"/>
<protein>
    <recommendedName>
        <fullName evidence="5 12">3-deoxy-D-manno-octulosonic acid transferase</fullName>
        <shortName evidence="12">Kdo transferase</shortName>
        <ecNumber evidence="4 12">2.4.99.12</ecNumber>
    </recommendedName>
    <alternativeName>
        <fullName evidence="8 12">Lipid IV(A) 3-deoxy-D-manno-octulosonic acid transferase</fullName>
    </alternativeName>
</protein>
<dbReference type="KEGG" id="saga:M5M_11185"/>
<dbReference type="Proteomes" id="UP000000466">
    <property type="component" value="Chromosome"/>
</dbReference>
<dbReference type="PANTHER" id="PTHR42755">
    <property type="entry name" value="3-DEOXY-MANNO-OCTULOSONATE CYTIDYLYLTRANSFERASE"/>
    <property type="match status" value="1"/>
</dbReference>
<evidence type="ECO:0000313" key="14">
    <source>
        <dbReference type="EMBL" id="AFU99414.1"/>
    </source>
</evidence>
<dbReference type="Gene3D" id="3.40.50.11720">
    <property type="entry name" value="3-Deoxy-D-manno-octulosonic-acid transferase, N-terminal domain"/>
    <property type="match status" value="1"/>
</dbReference>
<dbReference type="EC" id="2.4.99.12" evidence="4 12"/>
<dbReference type="NCBIfam" id="NF004388">
    <property type="entry name" value="PRK05749.1-4"/>
    <property type="match status" value="1"/>
</dbReference>
<dbReference type="GO" id="GO:0009245">
    <property type="term" value="P:lipid A biosynthetic process"/>
    <property type="evidence" value="ECO:0007669"/>
    <property type="project" value="TreeGrafter"/>
</dbReference>
<evidence type="ECO:0000256" key="6">
    <source>
        <dbReference type="ARBA" id="ARBA00022679"/>
    </source>
</evidence>
<keyword evidence="7" id="KW-0812">Transmembrane</keyword>
<comment type="similarity">
    <text evidence="3">Belongs to the glycosyltransferase group 1 family. Glycosyltransferase 30 subfamily.</text>
</comment>
<keyword evidence="12" id="KW-0472">Membrane</keyword>